<dbReference type="PROSITE" id="PS51819">
    <property type="entry name" value="VOC"/>
    <property type="match status" value="1"/>
</dbReference>
<sequence>MATNIGAYFEIPVTDLDRAINFYQLLLDIELERGSIHGYEMAFFPFENNGAGISGALCKGDVYKPSIEGSFIYLFTSDIDGVLSKAVELGSEILFEKTDAGNCFVAEIKDTEGNRICFTTRHQAE</sequence>
<name>A0A6J6KXS0_9ZZZZ</name>
<proteinExistence type="predicted"/>
<dbReference type="InterPro" id="IPR004360">
    <property type="entry name" value="Glyas_Fos-R_dOase_dom"/>
</dbReference>
<dbReference type="PANTHER" id="PTHR33993">
    <property type="entry name" value="GLYOXALASE-RELATED"/>
    <property type="match status" value="1"/>
</dbReference>
<reference evidence="2" key="1">
    <citation type="submission" date="2020-05" db="EMBL/GenBank/DDBJ databases">
        <authorList>
            <person name="Chiriac C."/>
            <person name="Salcher M."/>
            <person name="Ghai R."/>
            <person name="Kavagutti S V."/>
        </authorList>
    </citation>
    <scope>NUCLEOTIDE SEQUENCE</scope>
</reference>
<dbReference type="Gene3D" id="3.10.180.10">
    <property type="entry name" value="2,3-Dihydroxybiphenyl 1,2-Dioxygenase, domain 1"/>
    <property type="match status" value="1"/>
</dbReference>
<dbReference type="Pfam" id="PF00903">
    <property type="entry name" value="Glyoxalase"/>
    <property type="match status" value="1"/>
</dbReference>
<dbReference type="SUPFAM" id="SSF54593">
    <property type="entry name" value="Glyoxalase/Bleomycin resistance protein/Dihydroxybiphenyl dioxygenase"/>
    <property type="match status" value="1"/>
</dbReference>
<evidence type="ECO:0000313" key="2">
    <source>
        <dbReference type="EMBL" id="CAB4652895.1"/>
    </source>
</evidence>
<feature type="domain" description="VOC" evidence="1">
    <location>
        <begin position="5"/>
        <end position="121"/>
    </location>
</feature>
<accession>A0A6J6KXS0</accession>
<evidence type="ECO:0000259" key="1">
    <source>
        <dbReference type="PROSITE" id="PS51819"/>
    </source>
</evidence>
<gene>
    <name evidence="2" type="ORF">UFOPK2171_00749</name>
</gene>
<protein>
    <submittedName>
        <fullName evidence="2">Unannotated protein</fullName>
    </submittedName>
</protein>
<dbReference type="AlphaFoldDB" id="A0A6J6KXS0"/>
<dbReference type="InterPro" id="IPR029068">
    <property type="entry name" value="Glyas_Bleomycin-R_OHBP_Dase"/>
</dbReference>
<organism evidence="2">
    <name type="scientific">freshwater metagenome</name>
    <dbReference type="NCBI Taxonomy" id="449393"/>
    <lineage>
        <taxon>unclassified sequences</taxon>
        <taxon>metagenomes</taxon>
        <taxon>ecological metagenomes</taxon>
    </lineage>
</organism>
<dbReference type="InterPro" id="IPR037523">
    <property type="entry name" value="VOC_core"/>
</dbReference>
<dbReference type="EMBL" id="CAEZWD010000096">
    <property type="protein sequence ID" value="CAB4652895.1"/>
    <property type="molecule type" value="Genomic_DNA"/>
</dbReference>
<dbReference type="InterPro" id="IPR052164">
    <property type="entry name" value="Anthracycline_SecMetBiosynth"/>
</dbReference>
<dbReference type="PANTHER" id="PTHR33993:SF2">
    <property type="entry name" value="VOC DOMAIN-CONTAINING PROTEIN"/>
    <property type="match status" value="1"/>
</dbReference>
<dbReference type="CDD" id="cd07247">
    <property type="entry name" value="SgaA_N_like"/>
    <property type="match status" value="1"/>
</dbReference>